<name>A0A087LXS2_9HYPH</name>
<dbReference type="SUPFAM" id="SSF52540">
    <property type="entry name" value="P-loop containing nucleoside triphosphate hydrolases"/>
    <property type="match status" value="1"/>
</dbReference>
<dbReference type="GO" id="GO:0016887">
    <property type="term" value="F:ATP hydrolysis activity"/>
    <property type="evidence" value="ECO:0007669"/>
    <property type="project" value="InterPro"/>
</dbReference>
<dbReference type="GO" id="GO:0006508">
    <property type="term" value="P:proteolysis"/>
    <property type="evidence" value="ECO:0007669"/>
    <property type="project" value="InterPro"/>
</dbReference>
<keyword evidence="5" id="KW-1185">Reference proteome</keyword>
<dbReference type="SMART" id="SM00382">
    <property type="entry name" value="AAA"/>
    <property type="match status" value="1"/>
</dbReference>
<comment type="caution">
    <text evidence="4">The sequence shown here is derived from an EMBL/GenBank/DDBJ whole genome shotgun (WGS) entry which is preliminary data.</text>
</comment>
<feature type="compositionally biased region" description="Basic and acidic residues" evidence="2">
    <location>
        <begin position="640"/>
        <end position="656"/>
    </location>
</feature>
<dbReference type="GO" id="GO:0030163">
    <property type="term" value="P:protein catabolic process"/>
    <property type="evidence" value="ECO:0007669"/>
    <property type="project" value="TreeGrafter"/>
</dbReference>
<feature type="domain" description="AAA+ ATPase" evidence="3">
    <location>
        <begin position="243"/>
        <end position="385"/>
    </location>
</feature>
<dbReference type="Gene3D" id="1.10.8.60">
    <property type="match status" value="1"/>
</dbReference>
<proteinExistence type="inferred from homology"/>
<dbReference type="InterPro" id="IPR003959">
    <property type="entry name" value="ATPase_AAA_core"/>
</dbReference>
<reference evidence="4 5" key="1">
    <citation type="submission" date="2014-08" db="EMBL/GenBank/DDBJ databases">
        <authorList>
            <person name="Hassan Y.I."/>
            <person name="Lepp D."/>
            <person name="Zhou T."/>
        </authorList>
    </citation>
    <scope>NUCLEOTIDE SEQUENCE [LARGE SCALE GENOMIC DNA]</scope>
    <source>
        <strain evidence="4 5">IFO13584</strain>
    </source>
</reference>
<dbReference type="GO" id="GO:0005886">
    <property type="term" value="C:plasma membrane"/>
    <property type="evidence" value="ECO:0007669"/>
    <property type="project" value="TreeGrafter"/>
</dbReference>
<evidence type="ECO:0000259" key="3">
    <source>
        <dbReference type="SMART" id="SM00382"/>
    </source>
</evidence>
<dbReference type="InterPro" id="IPR003960">
    <property type="entry name" value="ATPase_AAA_CS"/>
</dbReference>
<protein>
    <recommendedName>
        <fullName evidence="3">AAA+ ATPase domain-containing protein</fullName>
    </recommendedName>
</protein>
<evidence type="ECO:0000256" key="1">
    <source>
        <dbReference type="RuleBase" id="RU003651"/>
    </source>
</evidence>
<evidence type="ECO:0000313" key="5">
    <source>
        <dbReference type="Proteomes" id="UP000028981"/>
    </source>
</evidence>
<sequence>MFGLDDTNDTSEREDDVPENFKPRSDKDAGVVLAKTVLEAAFTKKMQALVKRHPSVIVLVVPNAEWIPLMSRAIKTMADAPAVRGVAERYKSGKGSQRVGKEELQWLQTGRSVLYITQNPGDLLHEDVLAGVDVTIVIPALTTALLRRAIRRMTGSIARGVTSSMADLEIDLIATLLRPGMSAKQCVRNLRRAIRIDRNAPPSQTYTAPVLSDLPLTANVRAWADQVLADLRAVSTGDLGADRLIPAVLEGPPGTGKTLIAESLAQSSGWAFVPTSVGSWFATGDGALGGVSRNARKFFETLVSRAPAVGLLDELDAIPNRASIDNRGRDWWTPVVTLILTEIDTMRKSGRPILLLGATNYYNRLDDALVRPGRLQERISVLPPESEEEVIAVLRHYLGDDLAQTDLSRLGRLGQGATPARIEGWVKEARGLARAEKRSLLLGDILAQVVPREDRTAADIRTVAIHEIGHALVAHRLGLVVELVSIIPSGASSGRTVARKTTLMPTWDQVMDYVTLALGGRAADMVVGQGANSGAESDLAEATQLLLSAYETQGLYEGLASRHVLGTIAGHADLRRDIGKKLWQALDRARAIVRQDRDLVLTLAERLISEKVFSAQQWLEALADAALDSARSVSAPMGRVQDEPPELPRAERAGGEADRFHLEAASHVLLQRPLNQDLEEEDVDGSLA</sequence>
<dbReference type="InterPro" id="IPR027417">
    <property type="entry name" value="P-loop_NTPase"/>
</dbReference>
<dbReference type="EMBL" id="JQGC01000026">
    <property type="protein sequence ID" value="KFL29425.1"/>
    <property type="molecule type" value="Genomic_DNA"/>
</dbReference>
<feature type="region of interest" description="Disordered" evidence="2">
    <location>
        <begin position="1"/>
        <end position="25"/>
    </location>
</feature>
<dbReference type="SUPFAM" id="SSF140990">
    <property type="entry name" value="FtsH protease domain-like"/>
    <property type="match status" value="1"/>
</dbReference>
<dbReference type="CDD" id="cd19481">
    <property type="entry name" value="RecA-like_protease"/>
    <property type="match status" value="1"/>
</dbReference>
<dbReference type="InterPro" id="IPR003593">
    <property type="entry name" value="AAA+_ATPase"/>
</dbReference>
<dbReference type="STRING" id="46914.JP75_20940"/>
<dbReference type="AlphaFoldDB" id="A0A087LXS2"/>
<dbReference type="PANTHER" id="PTHR23076:SF97">
    <property type="entry name" value="ATP-DEPENDENT ZINC METALLOPROTEASE YME1L1"/>
    <property type="match status" value="1"/>
</dbReference>
<keyword evidence="1" id="KW-0547">Nucleotide-binding</keyword>
<dbReference type="RefSeq" id="WP_035086433.1">
    <property type="nucleotide sequence ID" value="NZ_JQGC01000026.1"/>
</dbReference>
<keyword evidence="1" id="KW-0067">ATP-binding</keyword>
<dbReference type="PANTHER" id="PTHR23076">
    <property type="entry name" value="METALLOPROTEASE M41 FTSH"/>
    <property type="match status" value="1"/>
</dbReference>
<dbReference type="GO" id="GO:0005524">
    <property type="term" value="F:ATP binding"/>
    <property type="evidence" value="ECO:0007669"/>
    <property type="project" value="UniProtKB-KW"/>
</dbReference>
<dbReference type="Gene3D" id="1.20.58.760">
    <property type="entry name" value="Peptidase M41"/>
    <property type="match status" value="1"/>
</dbReference>
<dbReference type="PROSITE" id="PS00674">
    <property type="entry name" value="AAA"/>
    <property type="match status" value="1"/>
</dbReference>
<evidence type="ECO:0000313" key="4">
    <source>
        <dbReference type="EMBL" id="KFL29425.1"/>
    </source>
</evidence>
<dbReference type="Proteomes" id="UP000028981">
    <property type="component" value="Unassembled WGS sequence"/>
</dbReference>
<evidence type="ECO:0000256" key="2">
    <source>
        <dbReference type="SAM" id="MobiDB-lite"/>
    </source>
</evidence>
<dbReference type="Pfam" id="PF00004">
    <property type="entry name" value="AAA"/>
    <property type="match status" value="1"/>
</dbReference>
<dbReference type="Pfam" id="PF01434">
    <property type="entry name" value="Peptidase_M41"/>
    <property type="match status" value="1"/>
</dbReference>
<dbReference type="OrthoDB" id="9809379at2"/>
<feature type="region of interest" description="Disordered" evidence="2">
    <location>
        <begin position="634"/>
        <end position="656"/>
    </location>
</feature>
<dbReference type="Gene3D" id="3.40.50.300">
    <property type="entry name" value="P-loop containing nucleotide triphosphate hydrolases"/>
    <property type="match status" value="1"/>
</dbReference>
<gene>
    <name evidence="4" type="ORF">JP75_20940</name>
</gene>
<organism evidence="4 5">
    <name type="scientific">Devosia riboflavina</name>
    <dbReference type="NCBI Taxonomy" id="46914"/>
    <lineage>
        <taxon>Bacteria</taxon>
        <taxon>Pseudomonadati</taxon>
        <taxon>Pseudomonadota</taxon>
        <taxon>Alphaproteobacteria</taxon>
        <taxon>Hyphomicrobiales</taxon>
        <taxon>Devosiaceae</taxon>
        <taxon>Devosia</taxon>
    </lineage>
</organism>
<dbReference type="GO" id="GO:0004176">
    <property type="term" value="F:ATP-dependent peptidase activity"/>
    <property type="evidence" value="ECO:0007669"/>
    <property type="project" value="InterPro"/>
</dbReference>
<dbReference type="InterPro" id="IPR037219">
    <property type="entry name" value="Peptidase_M41-like"/>
</dbReference>
<accession>A0A087LXS2</accession>
<dbReference type="GO" id="GO:0004222">
    <property type="term" value="F:metalloendopeptidase activity"/>
    <property type="evidence" value="ECO:0007669"/>
    <property type="project" value="InterPro"/>
</dbReference>
<feature type="compositionally biased region" description="Acidic residues" evidence="2">
    <location>
        <begin position="1"/>
        <end position="18"/>
    </location>
</feature>
<comment type="similarity">
    <text evidence="1">Belongs to the AAA ATPase family.</text>
</comment>
<dbReference type="InterPro" id="IPR000642">
    <property type="entry name" value="Peptidase_M41"/>
</dbReference>